<evidence type="ECO:0000313" key="3">
    <source>
        <dbReference type="Proteomes" id="UP001499882"/>
    </source>
</evidence>
<feature type="compositionally biased region" description="Basic and acidic residues" evidence="1">
    <location>
        <begin position="1"/>
        <end position="13"/>
    </location>
</feature>
<comment type="caution">
    <text evidence="2">The sequence shown here is derived from an EMBL/GenBank/DDBJ whole genome shotgun (WGS) entry which is preliminary data.</text>
</comment>
<feature type="region of interest" description="Disordered" evidence="1">
    <location>
        <begin position="1"/>
        <end position="54"/>
    </location>
</feature>
<evidence type="ECO:0000256" key="1">
    <source>
        <dbReference type="SAM" id="MobiDB-lite"/>
    </source>
</evidence>
<name>A0ABP8ZGP1_9ACTN</name>
<keyword evidence="3" id="KW-1185">Reference proteome</keyword>
<feature type="compositionally biased region" description="Basic and acidic residues" evidence="1">
    <location>
        <begin position="33"/>
        <end position="42"/>
    </location>
</feature>
<evidence type="ECO:0000313" key="2">
    <source>
        <dbReference type="EMBL" id="GAA4755977.1"/>
    </source>
</evidence>
<dbReference type="RefSeq" id="WP_345529514.1">
    <property type="nucleotide sequence ID" value="NZ_BAABKN010000032.1"/>
</dbReference>
<protein>
    <recommendedName>
        <fullName evidence="4">DUF1992 domain-containing protein</fullName>
    </recommendedName>
</protein>
<reference evidence="3" key="1">
    <citation type="journal article" date="2019" name="Int. J. Syst. Evol. Microbiol.">
        <title>The Global Catalogue of Microorganisms (GCM) 10K type strain sequencing project: providing services to taxonomists for standard genome sequencing and annotation.</title>
        <authorList>
            <consortium name="The Broad Institute Genomics Platform"/>
            <consortium name="The Broad Institute Genome Sequencing Center for Infectious Disease"/>
            <person name="Wu L."/>
            <person name="Ma J."/>
        </authorList>
    </citation>
    <scope>NUCLEOTIDE SEQUENCE [LARGE SCALE GENOMIC DNA]</scope>
    <source>
        <strain evidence="3">JCM 18532</strain>
    </source>
</reference>
<accession>A0ABP8ZGP1</accession>
<evidence type="ECO:0008006" key="4">
    <source>
        <dbReference type="Google" id="ProtNLM"/>
    </source>
</evidence>
<organism evidence="2 3">
    <name type="scientific">Nocardioides endophyticus</name>
    <dbReference type="NCBI Taxonomy" id="1353775"/>
    <lineage>
        <taxon>Bacteria</taxon>
        <taxon>Bacillati</taxon>
        <taxon>Actinomycetota</taxon>
        <taxon>Actinomycetes</taxon>
        <taxon>Propionibacteriales</taxon>
        <taxon>Nocardioidaceae</taxon>
        <taxon>Nocardioides</taxon>
    </lineage>
</organism>
<gene>
    <name evidence="2" type="ORF">GCM10023350_46860</name>
</gene>
<sequence length="114" mass="12878">MSGYDESHDDGRAAQRAIAAARRHEQQSWLDLQARRAVERGQHGLPPEPGTELDPEWWAAKLAERDRDAVLPPGLALLREEATADASQEDQVTLDVPQGEPAAQSRPRHWWNRR</sequence>
<feature type="region of interest" description="Disordered" evidence="1">
    <location>
        <begin position="81"/>
        <end position="114"/>
    </location>
</feature>
<dbReference type="Proteomes" id="UP001499882">
    <property type="component" value="Unassembled WGS sequence"/>
</dbReference>
<proteinExistence type="predicted"/>
<dbReference type="EMBL" id="BAABKN010000032">
    <property type="protein sequence ID" value="GAA4755977.1"/>
    <property type="molecule type" value="Genomic_DNA"/>
</dbReference>